<dbReference type="Proteomes" id="UP000825729">
    <property type="component" value="Unassembled WGS sequence"/>
</dbReference>
<dbReference type="EMBL" id="JAINDJ010000005">
    <property type="protein sequence ID" value="KAG9448305.1"/>
    <property type="molecule type" value="Genomic_DNA"/>
</dbReference>
<dbReference type="AlphaFoldDB" id="A0AAV7EHJ1"/>
<protein>
    <submittedName>
        <fullName evidence="2">Uncharacterized protein</fullName>
    </submittedName>
</protein>
<sequence length="113" mass="12691">MRRIVKPLGTEGEVKKRQQEWSDGGDGRVYRKRAEEERKRVRGARHPFGWHGDAAETWRSHAFCLAPSGPSLAAFLPLLPRTRTRALQLFPACQVTDPAGPPSLQSSLRCTKI</sequence>
<comment type="caution">
    <text evidence="2">The sequence shown here is derived from an EMBL/GenBank/DDBJ whole genome shotgun (WGS) entry which is preliminary data.</text>
</comment>
<gene>
    <name evidence="2" type="ORF">H6P81_014433</name>
</gene>
<evidence type="ECO:0000256" key="1">
    <source>
        <dbReference type="SAM" id="MobiDB-lite"/>
    </source>
</evidence>
<evidence type="ECO:0000313" key="3">
    <source>
        <dbReference type="Proteomes" id="UP000825729"/>
    </source>
</evidence>
<keyword evidence="3" id="KW-1185">Reference proteome</keyword>
<accession>A0AAV7EHJ1</accession>
<reference evidence="2 3" key="1">
    <citation type="submission" date="2021-07" db="EMBL/GenBank/DDBJ databases">
        <title>The Aristolochia fimbriata genome: insights into angiosperm evolution, floral development and chemical biosynthesis.</title>
        <authorList>
            <person name="Jiao Y."/>
        </authorList>
    </citation>
    <scope>NUCLEOTIDE SEQUENCE [LARGE SCALE GENOMIC DNA]</scope>
    <source>
        <strain evidence="2">IBCAS-2021</strain>
        <tissue evidence="2">Leaf</tissue>
    </source>
</reference>
<feature type="region of interest" description="Disordered" evidence="1">
    <location>
        <begin position="1"/>
        <end position="27"/>
    </location>
</feature>
<organism evidence="2 3">
    <name type="scientific">Aristolochia fimbriata</name>
    <name type="common">White veined hardy Dutchman's pipe vine</name>
    <dbReference type="NCBI Taxonomy" id="158543"/>
    <lineage>
        <taxon>Eukaryota</taxon>
        <taxon>Viridiplantae</taxon>
        <taxon>Streptophyta</taxon>
        <taxon>Embryophyta</taxon>
        <taxon>Tracheophyta</taxon>
        <taxon>Spermatophyta</taxon>
        <taxon>Magnoliopsida</taxon>
        <taxon>Magnoliidae</taxon>
        <taxon>Piperales</taxon>
        <taxon>Aristolochiaceae</taxon>
        <taxon>Aristolochia</taxon>
    </lineage>
</organism>
<evidence type="ECO:0000313" key="2">
    <source>
        <dbReference type="EMBL" id="KAG9448305.1"/>
    </source>
</evidence>
<feature type="compositionally biased region" description="Basic and acidic residues" evidence="1">
    <location>
        <begin position="12"/>
        <end position="27"/>
    </location>
</feature>
<proteinExistence type="predicted"/>
<name>A0AAV7EHJ1_ARIFI</name>